<feature type="chain" id="PRO_5045120429" description="Lipocalin-like domain-containing protein" evidence="1">
    <location>
        <begin position="20"/>
        <end position="130"/>
    </location>
</feature>
<keyword evidence="3" id="KW-1185">Reference proteome</keyword>
<evidence type="ECO:0008006" key="4">
    <source>
        <dbReference type="Google" id="ProtNLM"/>
    </source>
</evidence>
<accession>A0ABP8NQD3</accession>
<dbReference type="Proteomes" id="UP001500067">
    <property type="component" value="Unassembled WGS sequence"/>
</dbReference>
<dbReference type="EMBL" id="BAABFA010000023">
    <property type="protein sequence ID" value="GAA4469375.1"/>
    <property type="molecule type" value="Genomic_DNA"/>
</dbReference>
<evidence type="ECO:0000313" key="3">
    <source>
        <dbReference type="Proteomes" id="UP001500067"/>
    </source>
</evidence>
<comment type="caution">
    <text evidence="2">The sequence shown here is derived from an EMBL/GenBank/DDBJ whole genome shotgun (WGS) entry which is preliminary data.</text>
</comment>
<reference evidence="3" key="1">
    <citation type="journal article" date="2019" name="Int. J. Syst. Evol. Microbiol.">
        <title>The Global Catalogue of Microorganisms (GCM) 10K type strain sequencing project: providing services to taxonomists for standard genome sequencing and annotation.</title>
        <authorList>
            <consortium name="The Broad Institute Genomics Platform"/>
            <consortium name="The Broad Institute Genome Sequencing Center for Infectious Disease"/>
            <person name="Wu L."/>
            <person name="Ma J."/>
        </authorList>
    </citation>
    <scope>NUCLEOTIDE SEQUENCE [LARGE SCALE GENOMIC DNA]</scope>
    <source>
        <strain evidence="3">JCM 32105</strain>
    </source>
</reference>
<evidence type="ECO:0000256" key="1">
    <source>
        <dbReference type="SAM" id="SignalP"/>
    </source>
</evidence>
<organism evidence="2 3">
    <name type="scientific">Nemorincola caseinilytica</name>
    <dbReference type="NCBI Taxonomy" id="2054315"/>
    <lineage>
        <taxon>Bacteria</taxon>
        <taxon>Pseudomonadati</taxon>
        <taxon>Bacteroidota</taxon>
        <taxon>Chitinophagia</taxon>
        <taxon>Chitinophagales</taxon>
        <taxon>Chitinophagaceae</taxon>
        <taxon>Nemorincola</taxon>
    </lineage>
</organism>
<sequence length="130" mass="14645">MYKAVCVITLLLLSAVLRAQVAGHLFCGRNWYCEMTKDPDGNIYPAGKGTEKDHMSFNCDSTFVLVEDTVTLKGKWKFEEEEMVITLVQQQIATMPGEIAFHIIDHDEGHLVLIGQKGTAGERTMYLYTK</sequence>
<protein>
    <recommendedName>
        <fullName evidence="4">Lipocalin-like domain-containing protein</fullName>
    </recommendedName>
</protein>
<name>A0ABP8NQD3_9BACT</name>
<gene>
    <name evidence="2" type="ORF">GCM10023093_28760</name>
</gene>
<proteinExistence type="predicted"/>
<evidence type="ECO:0000313" key="2">
    <source>
        <dbReference type="EMBL" id="GAA4469375.1"/>
    </source>
</evidence>
<feature type="signal peptide" evidence="1">
    <location>
        <begin position="1"/>
        <end position="19"/>
    </location>
</feature>
<keyword evidence="1" id="KW-0732">Signal</keyword>